<comment type="caution">
    <text evidence="4">The sequence shown here is derived from an EMBL/GenBank/DDBJ whole genome shotgun (WGS) entry which is preliminary data.</text>
</comment>
<dbReference type="PANTHER" id="PTHR47469">
    <property type="entry name" value="MONOOXYGENASE-LIKE"/>
    <property type="match status" value="1"/>
</dbReference>
<sequence length="508" mass="55691">MAGVCLGNDVQQLLKRFDGLSEIPLGMQAMLLQSLDPDNTIRPFMEINRIMTSWDALYSRLRANFDFRANDYVPQPPVSIPLADIKQLETGQLMVCYKDYADGGKDAQALADLVLGADGPNSVVRRMFLKSGQATRKYCGYVAWRGVVPEEQVSLETREIFQSNITYSILKSGGGHVIIYNIPGEGGSIEPGKRLLNFCWYTNVPATSLDEIMNDVNGTRHHTQLAPGQVRPEIWEKQKDFAKDLFAPPYLEVIEKIDSPFLHQITDYCSPRTSFAGGKVLIVGDAVTLLRPHIAFSTNQAAYHTTLTEKLVKGELNPTGPAKNHPAKGKKQPNSGGSAEKQELKILMLHGYAQTGPVFRSKTGAMSKMIAKALPSIDATRIYPTGPHRLQPSDIPGFQPREGDDANAELDCFGWFLHDEEPGILRGFAEGMNAIANAIEEAGGVDGVLGFSQGGAVAALVAAALESDRGLPEDKEQRAWMERLREANKGQPLQFCVIYSGFVTRPGQ</sequence>
<dbReference type="OrthoDB" id="16820at2759"/>
<dbReference type="InterPro" id="IPR036188">
    <property type="entry name" value="FAD/NAD-bd_sf"/>
</dbReference>
<protein>
    <submittedName>
        <fullName evidence="4">Uncharacterized protein</fullName>
    </submittedName>
</protein>
<gene>
    <name evidence="4" type="ORF">VMCG_10552</name>
</gene>
<evidence type="ECO:0000313" key="4">
    <source>
        <dbReference type="EMBL" id="ROV87826.1"/>
    </source>
</evidence>
<dbReference type="Pfam" id="PF03959">
    <property type="entry name" value="FSH1"/>
    <property type="match status" value="1"/>
</dbReference>
<organism evidence="4 5">
    <name type="scientific">Cytospora schulzeri</name>
    <dbReference type="NCBI Taxonomy" id="448051"/>
    <lineage>
        <taxon>Eukaryota</taxon>
        <taxon>Fungi</taxon>
        <taxon>Dikarya</taxon>
        <taxon>Ascomycota</taxon>
        <taxon>Pezizomycotina</taxon>
        <taxon>Sordariomycetes</taxon>
        <taxon>Sordariomycetidae</taxon>
        <taxon>Diaporthales</taxon>
        <taxon>Cytosporaceae</taxon>
        <taxon>Cytospora</taxon>
    </lineage>
</organism>
<dbReference type="Proteomes" id="UP000283895">
    <property type="component" value="Unassembled WGS sequence"/>
</dbReference>
<dbReference type="Pfam" id="PF22607">
    <property type="entry name" value="FAD_binding-like"/>
    <property type="match status" value="1"/>
</dbReference>
<evidence type="ECO:0000259" key="3">
    <source>
        <dbReference type="Pfam" id="PF22607"/>
    </source>
</evidence>
<evidence type="ECO:0000256" key="1">
    <source>
        <dbReference type="SAM" id="MobiDB-lite"/>
    </source>
</evidence>
<dbReference type="InterPro" id="IPR054707">
    <property type="entry name" value="DhpH_subs-bd"/>
</dbReference>
<reference evidence="4 5" key="1">
    <citation type="submission" date="2015-09" db="EMBL/GenBank/DDBJ databases">
        <title>Host preference determinants of Valsa canker pathogens revealed by comparative genomics.</title>
        <authorList>
            <person name="Yin Z."/>
            <person name="Huang L."/>
        </authorList>
    </citation>
    <scope>NUCLEOTIDE SEQUENCE [LARGE SCALE GENOMIC DNA]</scope>
    <source>
        <strain evidence="4 5">03-1</strain>
    </source>
</reference>
<dbReference type="InterPro" id="IPR053212">
    <property type="entry name" value="DHP_3-monooxygenase"/>
</dbReference>
<evidence type="ECO:0000313" key="5">
    <source>
        <dbReference type="Proteomes" id="UP000283895"/>
    </source>
</evidence>
<name>A0A423VAD0_9PEZI</name>
<feature type="domain" description="2,6-dihydroxypyridine 3-monooxygenase substrate binding" evidence="3">
    <location>
        <begin position="138"/>
        <end position="267"/>
    </location>
</feature>
<feature type="region of interest" description="Disordered" evidence="1">
    <location>
        <begin position="315"/>
        <end position="338"/>
    </location>
</feature>
<dbReference type="SUPFAM" id="SSF51905">
    <property type="entry name" value="FAD/NAD(P)-binding domain"/>
    <property type="match status" value="1"/>
</dbReference>
<evidence type="ECO:0000259" key="2">
    <source>
        <dbReference type="Pfam" id="PF03959"/>
    </source>
</evidence>
<dbReference type="EMBL" id="LKEA01000087">
    <property type="protein sequence ID" value="ROV87826.1"/>
    <property type="molecule type" value="Genomic_DNA"/>
</dbReference>
<dbReference type="InterPro" id="IPR029058">
    <property type="entry name" value="AB_hydrolase_fold"/>
</dbReference>
<feature type="domain" description="Serine hydrolase" evidence="2">
    <location>
        <begin position="342"/>
        <end position="505"/>
    </location>
</feature>
<accession>A0A423VAD0</accession>
<dbReference type="SUPFAM" id="SSF54373">
    <property type="entry name" value="FAD-linked reductases, C-terminal domain"/>
    <property type="match status" value="1"/>
</dbReference>
<dbReference type="Gene3D" id="3.30.9.60">
    <property type="match status" value="1"/>
</dbReference>
<dbReference type="InterPro" id="IPR005645">
    <property type="entry name" value="FSH-like_dom"/>
</dbReference>
<dbReference type="AlphaFoldDB" id="A0A423VAD0"/>
<proteinExistence type="predicted"/>
<dbReference type="Gene3D" id="3.40.50.1820">
    <property type="entry name" value="alpha/beta hydrolase"/>
    <property type="match status" value="1"/>
</dbReference>
<dbReference type="SUPFAM" id="SSF53474">
    <property type="entry name" value="alpha/beta-Hydrolases"/>
    <property type="match status" value="1"/>
</dbReference>
<dbReference type="PANTHER" id="PTHR47469:SF2">
    <property type="entry name" value="OS06G0597600 PROTEIN"/>
    <property type="match status" value="1"/>
</dbReference>
<keyword evidence="5" id="KW-1185">Reference proteome</keyword>